<organism evidence="3">
    <name type="scientific">Rhizophora mucronata</name>
    <name type="common">Asiatic mangrove</name>
    <dbReference type="NCBI Taxonomy" id="61149"/>
    <lineage>
        <taxon>Eukaryota</taxon>
        <taxon>Viridiplantae</taxon>
        <taxon>Streptophyta</taxon>
        <taxon>Embryophyta</taxon>
        <taxon>Tracheophyta</taxon>
        <taxon>Spermatophyta</taxon>
        <taxon>Magnoliopsida</taxon>
        <taxon>eudicotyledons</taxon>
        <taxon>Gunneridae</taxon>
        <taxon>Pentapetalae</taxon>
        <taxon>rosids</taxon>
        <taxon>fabids</taxon>
        <taxon>Malpighiales</taxon>
        <taxon>Rhizophoraceae</taxon>
        <taxon>Rhizophora</taxon>
    </lineage>
</organism>
<protein>
    <recommendedName>
        <fullName evidence="2">PPIase cyclophilin-type domain-containing protein</fullName>
    </recommendedName>
</protein>
<sequence>MALTLSSASTFISHNKLSSFNVCFTSSSIQNRPVLSTHCFGWRFNGGSGRGGAHLKTQCCRSAESNAKGMSNGHGLADMQMSTIGHGWKTLQSLIAAILVFVEISSPLTWKSWNFWSISPAKAVLYSPDTKVPRTGELALRRAIPANTNMKKIQTSLEDISYLLRIPQRKPYGTMEGNVKKALKIATDEKDAILASIPAELKEKGSTLYATLIDEKDGLQVLLQCIKDQDPDKVSGALASSLDTVAKLELLQAPGLSFLLPEQYLKYPRLKGRGTVEFTIEKGDGSMFSPEAGGEPRKTAKIQVVIDGYSAPLTAGNFAKLIVDGAYDGANLSCANQAVLTDNGTDKNTGFSVPLEIMPSGQFEPLYRTPLSVQDGELPVLPLSVYGAVAMAHNEDSEEYSAPYQFFFYLYDKRNAGLGGLSFDEGQFSVFGYTTTGRDILSQIKTGDIIRSAKLAEGRDRLILPTES</sequence>
<dbReference type="EMBL" id="GGEC01022009">
    <property type="protein sequence ID" value="MBX02493.1"/>
    <property type="molecule type" value="Transcribed_RNA"/>
</dbReference>
<feature type="domain" description="PPIase cyclophilin-type" evidence="2">
    <location>
        <begin position="287"/>
        <end position="445"/>
    </location>
</feature>
<dbReference type="InterPro" id="IPR002130">
    <property type="entry name" value="Cyclophilin-type_PPIase_dom"/>
</dbReference>
<dbReference type="GO" id="GO:0003755">
    <property type="term" value="F:peptidyl-prolyl cis-trans isomerase activity"/>
    <property type="evidence" value="ECO:0007669"/>
    <property type="project" value="InterPro"/>
</dbReference>
<dbReference type="AlphaFoldDB" id="A0A2P2K9V5"/>
<dbReference type="InterPro" id="IPR048563">
    <property type="entry name" value="CYP38_PsbQ-like"/>
</dbReference>
<dbReference type="Gene3D" id="1.20.120.290">
    <property type="entry name" value="Oxygen-evolving enhancer protein 3 (PsbQ), four-helix up-down bundle"/>
    <property type="match status" value="1"/>
</dbReference>
<proteinExistence type="predicted"/>
<dbReference type="Pfam" id="PF21329">
    <property type="entry name" value="CYP38_PsbQ-like"/>
    <property type="match status" value="1"/>
</dbReference>
<dbReference type="InterPro" id="IPR029000">
    <property type="entry name" value="Cyclophilin-like_dom_sf"/>
</dbReference>
<dbReference type="InterPro" id="IPR023222">
    <property type="entry name" value="PsbQ-like_dom_sf"/>
</dbReference>
<dbReference type="Gene3D" id="2.40.100.10">
    <property type="entry name" value="Cyclophilin-like"/>
    <property type="match status" value="1"/>
</dbReference>
<dbReference type="PANTHER" id="PTHR47318:SF1">
    <property type="entry name" value="PEPTIDYL-PROLYL CIS-TRANS ISOMERASE CYP37, CHLOROPLASTIC"/>
    <property type="match status" value="1"/>
</dbReference>
<evidence type="ECO:0000256" key="1">
    <source>
        <dbReference type="ARBA" id="ARBA00023078"/>
    </source>
</evidence>
<reference evidence="3" key="1">
    <citation type="submission" date="2018-02" db="EMBL/GenBank/DDBJ databases">
        <title>Rhizophora mucronata_Transcriptome.</title>
        <authorList>
            <person name="Meera S.P."/>
            <person name="Sreeshan A."/>
            <person name="Augustine A."/>
        </authorList>
    </citation>
    <scope>NUCLEOTIDE SEQUENCE</scope>
    <source>
        <tissue evidence="3">Leaf</tissue>
    </source>
</reference>
<dbReference type="PROSITE" id="PS50072">
    <property type="entry name" value="CSA_PPIASE_2"/>
    <property type="match status" value="1"/>
</dbReference>
<accession>A0A2P2K9V5</accession>
<evidence type="ECO:0000259" key="2">
    <source>
        <dbReference type="PROSITE" id="PS50072"/>
    </source>
</evidence>
<dbReference type="SUPFAM" id="SSF50891">
    <property type="entry name" value="Cyclophilin-like"/>
    <property type="match status" value="1"/>
</dbReference>
<dbReference type="Pfam" id="PF00160">
    <property type="entry name" value="Pro_isomerase"/>
    <property type="match status" value="1"/>
</dbReference>
<evidence type="ECO:0000313" key="3">
    <source>
        <dbReference type="EMBL" id="MBX02493.1"/>
    </source>
</evidence>
<dbReference type="InterPro" id="IPR044259">
    <property type="entry name" value="CYP37-like"/>
</dbReference>
<dbReference type="PANTHER" id="PTHR47318">
    <property type="entry name" value="PEPTIDYL-PROLYL CIS-TRANS ISOMERASE CYP37, CHLOROPLASTIC"/>
    <property type="match status" value="1"/>
</dbReference>
<name>A0A2P2K9V5_RHIMU</name>
<keyword evidence="1" id="KW-0793">Thylakoid</keyword>